<dbReference type="AlphaFoldDB" id="A0A9D9EAL8"/>
<reference evidence="1" key="2">
    <citation type="journal article" date="2021" name="PeerJ">
        <title>Extensive microbial diversity within the chicken gut microbiome revealed by metagenomics and culture.</title>
        <authorList>
            <person name="Gilroy R."/>
            <person name="Ravi A."/>
            <person name="Getino M."/>
            <person name="Pursley I."/>
            <person name="Horton D.L."/>
            <person name="Alikhan N.F."/>
            <person name="Baker D."/>
            <person name="Gharbi K."/>
            <person name="Hall N."/>
            <person name="Watson M."/>
            <person name="Adriaenssens E.M."/>
            <person name="Foster-Nyarko E."/>
            <person name="Jarju S."/>
            <person name="Secka A."/>
            <person name="Antonio M."/>
            <person name="Oren A."/>
            <person name="Chaudhuri R.R."/>
            <person name="La Ragione R."/>
            <person name="Hildebrand F."/>
            <person name="Pallen M.J."/>
        </authorList>
    </citation>
    <scope>NUCLEOTIDE SEQUENCE</scope>
    <source>
        <strain evidence="1">11167</strain>
    </source>
</reference>
<dbReference type="PROSITE" id="PS51257">
    <property type="entry name" value="PROKAR_LIPOPROTEIN"/>
    <property type="match status" value="1"/>
</dbReference>
<comment type="caution">
    <text evidence="1">The sequence shown here is derived from an EMBL/GenBank/DDBJ whole genome shotgun (WGS) entry which is preliminary data.</text>
</comment>
<organism evidence="1 2">
    <name type="scientific">Candidatus Aphodenecus pullistercoris</name>
    <dbReference type="NCBI Taxonomy" id="2840669"/>
    <lineage>
        <taxon>Bacteria</taxon>
        <taxon>Pseudomonadati</taxon>
        <taxon>Spirochaetota</taxon>
        <taxon>Spirochaetia</taxon>
        <taxon>Spirochaetales</taxon>
        <taxon>Candidatus Aphodenecus</taxon>
    </lineage>
</organism>
<gene>
    <name evidence="1" type="ORF">IAC42_04270</name>
</gene>
<accession>A0A9D9EAL8</accession>
<reference evidence="1" key="1">
    <citation type="submission" date="2020-10" db="EMBL/GenBank/DDBJ databases">
        <authorList>
            <person name="Gilroy R."/>
        </authorList>
    </citation>
    <scope>NUCLEOTIDE SEQUENCE</scope>
    <source>
        <strain evidence="1">11167</strain>
    </source>
</reference>
<dbReference type="Gene3D" id="1.10.1070.20">
    <property type="match status" value="1"/>
</dbReference>
<sequence length="415" mass="46997">MKRYLLKHKDDIAAEILFCEEDGSLHQVLSSACEKYLPVCARHGHEENLAFWWRNRAVPKSRSDVRELLDKEGVRTTQSLLLNNLGLSMTDSFWVCPADSQLRWQDVSFHLNARGRKEIEISTGEWSPNRNLTPIASTGGELKKVWSMVDGQILLVKGNVSGYYFQQSLNEVLATMVHRRQGYTNHVPYHLIQLNDGSTACACPCFTDEHTELIPAWEVFAEHAGEAFEGSLLDAFAQYASEDGFDRNQVRRHLDYMFTVDYILSNTDRHSNNFGLLRNSDTLEPIGPAPIYDTGNSMFHLGGGIGSFHDLFHLSVSSLYDTDGELMDKVEDPSLVDTSRLPCQDDVVSLLSKDPVVAPSAQRLWSYMAFKANVVKARQKGLDMRHIEDGISLYLDEDEKKEINKGWAQFWQSLA</sequence>
<evidence type="ECO:0000313" key="1">
    <source>
        <dbReference type="EMBL" id="MBO8442955.1"/>
    </source>
</evidence>
<dbReference type="EMBL" id="JADIMU010000026">
    <property type="protein sequence ID" value="MBO8442955.1"/>
    <property type="molecule type" value="Genomic_DNA"/>
</dbReference>
<evidence type="ECO:0000313" key="2">
    <source>
        <dbReference type="Proteomes" id="UP000823633"/>
    </source>
</evidence>
<dbReference type="Proteomes" id="UP000823633">
    <property type="component" value="Unassembled WGS sequence"/>
</dbReference>
<protein>
    <recommendedName>
        <fullName evidence="3">HipA-like C-terminal domain-containing protein</fullName>
    </recommendedName>
</protein>
<name>A0A9D9EAL8_9SPIR</name>
<proteinExistence type="predicted"/>
<evidence type="ECO:0008006" key="3">
    <source>
        <dbReference type="Google" id="ProtNLM"/>
    </source>
</evidence>